<reference evidence="2" key="1">
    <citation type="submission" date="2009-04" db="EMBL/GenBank/DDBJ databases">
        <authorList>
            <person name="Weinstock G."/>
            <person name="Sodergren E."/>
            <person name="Clifton S."/>
            <person name="Fulton L."/>
            <person name="Fulton B."/>
            <person name="Courtney L."/>
            <person name="Fronick C."/>
            <person name="Harrison M."/>
            <person name="Strong C."/>
            <person name="Farmer C."/>
            <person name="Delahaunty K."/>
            <person name="Markovic C."/>
            <person name="Hall O."/>
            <person name="Minx P."/>
            <person name="Tomlinson C."/>
            <person name="Mitreva M."/>
            <person name="Nelson J."/>
            <person name="Hou S."/>
            <person name="Wollam A."/>
            <person name="Pepin K.H."/>
            <person name="Johnson M."/>
            <person name="Bhonagiri V."/>
            <person name="Nash W.E."/>
            <person name="Warren W."/>
            <person name="Chinwalla A."/>
            <person name="Mardis E.R."/>
            <person name="Wilson R.K."/>
        </authorList>
    </citation>
    <scope>NUCLEOTIDE SEQUENCE [LARGE SCALE GENOMIC DNA]</scope>
    <source>
        <strain evidence="2">DSM 20098</strain>
    </source>
</reference>
<comment type="caution">
    <text evidence="2">The sequence shown here is derived from an EMBL/GenBank/DDBJ whole genome shotgun (WGS) entry which is preliminary data.</text>
</comment>
<dbReference type="Gene3D" id="3.40.470.10">
    <property type="entry name" value="Uracil-DNA glycosylase-like domain"/>
    <property type="match status" value="1"/>
</dbReference>
<evidence type="ECO:0000313" key="3">
    <source>
        <dbReference type="Proteomes" id="UP000006408"/>
    </source>
</evidence>
<name>C4FEW1_9BIFI</name>
<dbReference type="eggNOG" id="COG3663">
    <property type="taxonomic scope" value="Bacteria"/>
</dbReference>
<dbReference type="RefSeq" id="WP_003826323.1">
    <property type="nucleotide sequence ID" value="NZ_AP012322.1"/>
</dbReference>
<dbReference type="Proteomes" id="UP000006408">
    <property type="component" value="Unassembled WGS sequence"/>
</dbReference>
<sequence>MTHVEHGFGPVWDDKSQVLVLGSMPSPKSREMRFYYGHKRNRFWPVMAAVFHDDTCLCEGMDAESTVAERRDFALRHHMALWDVIASCDIAGASDASIRNVVANDLAPLIGASHIDHIFTTGAKAAQLYRRLCVPALARSGCRRPAMTQLPSTSPANAGMRLSDLIDAYTVVAQAAGGSSAD</sequence>
<dbReference type="AlphaFoldDB" id="C4FEW1"/>
<dbReference type="EMBL" id="ABYS02000004">
    <property type="protein sequence ID" value="EEP21492.1"/>
    <property type="molecule type" value="Genomic_DNA"/>
</dbReference>
<feature type="domain" description="Uracil-DNA glycosylase-like" evidence="1">
    <location>
        <begin position="13"/>
        <end position="159"/>
    </location>
</feature>
<gene>
    <name evidence="2" type="ORF">BIFANG_02857</name>
</gene>
<dbReference type="InterPro" id="IPR036895">
    <property type="entry name" value="Uracil-DNA_glycosylase-like_sf"/>
</dbReference>
<dbReference type="InterPro" id="IPR005122">
    <property type="entry name" value="Uracil-DNA_glycosylase-like"/>
</dbReference>
<accession>C4FEW1</accession>
<proteinExistence type="predicted"/>
<dbReference type="GeneID" id="42865108"/>
<dbReference type="Pfam" id="PF03167">
    <property type="entry name" value="UDG"/>
    <property type="match status" value="1"/>
</dbReference>
<dbReference type="SUPFAM" id="SSF52141">
    <property type="entry name" value="Uracil-DNA glycosylase-like"/>
    <property type="match status" value="1"/>
</dbReference>
<dbReference type="STRING" id="1683.Bang102_006050"/>
<dbReference type="CDD" id="cd10032">
    <property type="entry name" value="UDG-F6_HDG"/>
    <property type="match status" value="1"/>
</dbReference>
<dbReference type="InterPro" id="IPR026353">
    <property type="entry name" value="Hypoxan-DNA_Glyclase"/>
</dbReference>
<evidence type="ECO:0000259" key="1">
    <source>
        <dbReference type="Pfam" id="PF03167"/>
    </source>
</evidence>
<dbReference type="HOGENOM" id="CLU_094865_1_0_11"/>
<evidence type="ECO:0000313" key="2">
    <source>
        <dbReference type="EMBL" id="EEP21492.1"/>
    </source>
</evidence>
<keyword evidence="3" id="KW-1185">Reference proteome</keyword>
<dbReference type="NCBIfam" id="TIGR04274">
    <property type="entry name" value="hypoxanDNAglyco"/>
    <property type="match status" value="1"/>
</dbReference>
<dbReference type="PATRIC" id="fig|518635.7.peg.792"/>
<protein>
    <recommendedName>
        <fullName evidence="1">Uracil-DNA glycosylase-like domain-containing protein</fullName>
    </recommendedName>
</protein>
<organism evidence="2 3">
    <name type="scientific">Bifidobacterium angulatum DSM 20098 = JCM 7096</name>
    <dbReference type="NCBI Taxonomy" id="518635"/>
    <lineage>
        <taxon>Bacteria</taxon>
        <taxon>Bacillati</taxon>
        <taxon>Actinomycetota</taxon>
        <taxon>Actinomycetes</taxon>
        <taxon>Bifidobacteriales</taxon>
        <taxon>Bifidobacteriaceae</taxon>
        <taxon>Bifidobacterium</taxon>
    </lineage>
</organism>